<reference evidence="1 2" key="1">
    <citation type="journal article" date="2016" name="Sci. Rep.">
        <title>Metabolic traits of an uncultured archaeal lineage -MSBL1- from brine pools of the Red Sea.</title>
        <authorList>
            <person name="Mwirichia R."/>
            <person name="Alam I."/>
            <person name="Rashid M."/>
            <person name="Vinu M."/>
            <person name="Ba-Alawi W."/>
            <person name="Anthony Kamau A."/>
            <person name="Kamanda Ngugi D."/>
            <person name="Goker M."/>
            <person name="Klenk H.P."/>
            <person name="Bajic V."/>
            <person name="Stingl U."/>
        </authorList>
    </citation>
    <scope>NUCLEOTIDE SEQUENCE [LARGE SCALE GENOMIC DNA]</scope>
    <source>
        <strain evidence="1">SCGC-AAA259M10</strain>
    </source>
</reference>
<accession>A0A133UWU2</accession>
<keyword evidence="2" id="KW-1185">Reference proteome</keyword>
<proteinExistence type="predicted"/>
<dbReference type="Proteomes" id="UP000070341">
    <property type="component" value="Unassembled WGS sequence"/>
</dbReference>
<dbReference type="EMBL" id="LHXU01000099">
    <property type="protein sequence ID" value="KXA98664.1"/>
    <property type="molecule type" value="Genomic_DNA"/>
</dbReference>
<evidence type="ECO:0008006" key="3">
    <source>
        <dbReference type="Google" id="ProtNLM"/>
    </source>
</evidence>
<name>A0A133UWU2_9EURY</name>
<organism evidence="1 2">
    <name type="scientific">candidate division MSBL1 archaeon SCGC-AAA259M10</name>
    <dbReference type="NCBI Taxonomy" id="1698270"/>
    <lineage>
        <taxon>Archaea</taxon>
        <taxon>Methanobacteriati</taxon>
        <taxon>Methanobacteriota</taxon>
        <taxon>candidate division MSBL1</taxon>
    </lineage>
</organism>
<sequence>MVNGTVVGAVEEKLRDRLNRFPLVVWFDPTGQYLDVVDHLELSENFLKYDGSFLEIRHKIEREDPEFKKSWAIYVPESKKNSQWLREFWQIGTEMEIPAKSLLRELGFIIGRKHRKDLENEKLNTDIVNFPNEYLNREDYDSKRIVKAHIKNALGIDSFDFFLVTAKFLDDPDLVGKKLREKGKVIDFIKLLSEKYGIATETEDLADFRSELIRSLFLGEFVFRSKLGLRRFEKILPAKDKRSNCAHFIRRWQDTKKYEEAFLKAHREFQEKYDDITEPEHSIGKLTKVSGLKSVDDFLLKRVDKKFENGEKVDIEELSKIVEKRKKLFWGQREPGRNGGDWDYLYHVSECLKMIDNGYPKNEFGKIIDYYTDEGWRIDHEFRKAAEIRNSISLIEKAKSHLESKYYQYLREINDCFSESFSISNSSIPPQSKVFETIEEGSAIIIVDALRYELAQDLIGDKEVRPYLVH</sequence>
<evidence type="ECO:0000313" key="1">
    <source>
        <dbReference type="EMBL" id="KXA98664.1"/>
    </source>
</evidence>
<evidence type="ECO:0000313" key="2">
    <source>
        <dbReference type="Proteomes" id="UP000070341"/>
    </source>
</evidence>
<protein>
    <recommendedName>
        <fullName evidence="3">BREX-1 system phosphatase PglZ type A</fullName>
    </recommendedName>
</protein>
<comment type="caution">
    <text evidence="1">The sequence shown here is derived from an EMBL/GenBank/DDBJ whole genome shotgun (WGS) entry which is preliminary data.</text>
</comment>
<gene>
    <name evidence="1" type="ORF">AKJ40_04580</name>
</gene>
<dbReference type="AlphaFoldDB" id="A0A133UWU2"/>